<reference evidence="3" key="2">
    <citation type="submission" date="2023-11" db="UniProtKB">
        <authorList>
            <consortium name="WormBaseParasite"/>
        </authorList>
    </citation>
    <scope>IDENTIFICATION</scope>
</reference>
<dbReference type="WBParaSite" id="TREG1_121480.2">
    <property type="protein sequence ID" value="TREG1_121480.2"/>
    <property type="gene ID" value="TREG1_121480"/>
</dbReference>
<name>A0AA85IUX9_TRIRE</name>
<evidence type="ECO:0000256" key="1">
    <source>
        <dbReference type="SAM" id="Phobius"/>
    </source>
</evidence>
<evidence type="ECO:0000313" key="2">
    <source>
        <dbReference type="Proteomes" id="UP000050795"/>
    </source>
</evidence>
<keyword evidence="1" id="KW-1133">Transmembrane helix</keyword>
<organism evidence="2 3">
    <name type="scientific">Trichobilharzia regenti</name>
    <name type="common">Nasal bird schistosome</name>
    <dbReference type="NCBI Taxonomy" id="157069"/>
    <lineage>
        <taxon>Eukaryota</taxon>
        <taxon>Metazoa</taxon>
        <taxon>Spiralia</taxon>
        <taxon>Lophotrochozoa</taxon>
        <taxon>Platyhelminthes</taxon>
        <taxon>Trematoda</taxon>
        <taxon>Digenea</taxon>
        <taxon>Strigeidida</taxon>
        <taxon>Schistosomatoidea</taxon>
        <taxon>Schistosomatidae</taxon>
        <taxon>Trichobilharzia</taxon>
    </lineage>
</organism>
<keyword evidence="2" id="KW-1185">Reference proteome</keyword>
<sequence length="87" mass="10360">MVFTFDACNHHCYTVFYSHINEDFPMDWWFVIAIICIATISILTLLLFLKYRRNWKIERIFLALLTVCNTFVNCWQLVSSTLLCVCL</sequence>
<dbReference type="Proteomes" id="UP000050795">
    <property type="component" value="Unassembled WGS sequence"/>
</dbReference>
<protein>
    <submittedName>
        <fullName evidence="3">Uncharacterized protein</fullName>
    </submittedName>
</protein>
<feature type="transmembrane region" description="Helical" evidence="1">
    <location>
        <begin position="28"/>
        <end position="48"/>
    </location>
</feature>
<reference evidence="2" key="1">
    <citation type="submission" date="2022-06" db="EMBL/GenBank/DDBJ databases">
        <authorList>
            <person name="Berger JAMES D."/>
            <person name="Berger JAMES D."/>
        </authorList>
    </citation>
    <scope>NUCLEOTIDE SEQUENCE [LARGE SCALE GENOMIC DNA]</scope>
</reference>
<dbReference type="AlphaFoldDB" id="A0AA85IUX9"/>
<keyword evidence="1" id="KW-0472">Membrane</keyword>
<feature type="transmembrane region" description="Helical" evidence="1">
    <location>
        <begin position="60"/>
        <end position="78"/>
    </location>
</feature>
<evidence type="ECO:0000313" key="3">
    <source>
        <dbReference type="WBParaSite" id="TREG1_121480.2"/>
    </source>
</evidence>
<accession>A0AA85IUX9</accession>
<keyword evidence="1" id="KW-0812">Transmembrane</keyword>
<proteinExistence type="predicted"/>